<dbReference type="Proteomes" id="UP000016660">
    <property type="component" value="Unassembled WGS sequence"/>
</dbReference>
<dbReference type="EMBL" id="AWUY01000081">
    <property type="protein sequence ID" value="ERJ77357.1"/>
    <property type="molecule type" value="Genomic_DNA"/>
</dbReference>
<accession>A0ABN0NSR1</accession>
<protein>
    <submittedName>
        <fullName evidence="1">Uncharacterized protein</fullName>
    </submittedName>
</protein>
<name>A0ABN0NSR1_9BACT</name>
<organism evidence="1 2">
    <name type="scientific">Prevotella disiens JCM 6334 = ATCC 29426</name>
    <dbReference type="NCBI Taxonomy" id="1235811"/>
    <lineage>
        <taxon>Bacteria</taxon>
        <taxon>Pseudomonadati</taxon>
        <taxon>Bacteroidota</taxon>
        <taxon>Bacteroidia</taxon>
        <taxon>Bacteroidales</taxon>
        <taxon>Prevotellaceae</taxon>
        <taxon>Prevotella</taxon>
    </lineage>
</organism>
<evidence type="ECO:0000313" key="2">
    <source>
        <dbReference type="Proteomes" id="UP000016660"/>
    </source>
</evidence>
<evidence type="ECO:0000313" key="1">
    <source>
        <dbReference type="EMBL" id="ERJ77357.1"/>
    </source>
</evidence>
<comment type="caution">
    <text evidence="1">The sequence shown here is derived from an EMBL/GenBank/DDBJ whole genome shotgun (WGS) entry which is preliminary data.</text>
</comment>
<sequence length="42" mass="5304">MKAFLYTDSKLEKQNNRFQHQKEPILRFKIGTFKMARYRRRK</sequence>
<proteinExistence type="predicted"/>
<gene>
    <name evidence="1" type="ORF">HMPREF0653_01160</name>
</gene>
<keyword evidence="2" id="KW-1185">Reference proteome</keyword>
<reference evidence="1 2" key="1">
    <citation type="submission" date="2013-06" db="EMBL/GenBank/DDBJ databases">
        <authorList>
            <person name="Weinstock G."/>
            <person name="Sodergren E."/>
            <person name="Lobos E.A."/>
            <person name="Fulton L."/>
            <person name="Fulton R."/>
            <person name="Courtney L."/>
            <person name="Fronick C."/>
            <person name="O'Laughlin M."/>
            <person name="Godfrey J."/>
            <person name="Wilson R.M."/>
            <person name="Miner T."/>
            <person name="Farmer C."/>
            <person name="Delehaunty K."/>
            <person name="Cordes M."/>
            <person name="Minx P."/>
            <person name="Tomlinson C."/>
            <person name="Chen J."/>
            <person name="Wollam A."/>
            <person name="Pepin K.H."/>
            <person name="Bhonagiri V."/>
            <person name="Zhang X."/>
            <person name="Warren W."/>
            <person name="Mitreva M."/>
            <person name="Mardis E.R."/>
            <person name="Wilson R.K."/>
        </authorList>
    </citation>
    <scope>NUCLEOTIDE SEQUENCE [LARGE SCALE GENOMIC DNA]</scope>
    <source>
        <strain evidence="1 2">ATCC 29426</strain>
    </source>
</reference>